<dbReference type="PROSITE" id="PS51257">
    <property type="entry name" value="PROKAR_LIPOPROTEIN"/>
    <property type="match status" value="1"/>
</dbReference>
<evidence type="ECO:0008006" key="3">
    <source>
        <dbReference type="Google" id="ProtNLM"/>
    </source>
</evidence>
<dbReference type="RefSeq" id="WP_101395170.1">
    <property type="nucleotide sequence ID" value="NZ_PJNE01000001.1"/>
</dbReference>
<organism evidence="1 2">
    <name type="scientific">Phycicoccus duodecadis</name>
    <dbReference type="NCBI Taxonomy" id="173053"/>
    <lineage>
        <taxon>Bacteria</taxon>
        <taxon>Bacillati</taxon>
        <taxon>Actinomycetota</taxon>
        <taxon>Actinomycetes</taxon>
        <taxon>Micrococcales</taxon>
        <taxon>Intrasporangiaceae</taxon>
        <taxon>Phycicoccus</taxon>
    </lineage>
</organism>
<sequence>MTNRAASTLRLTGILGATLLASGCAVFSPVQTDYPYIPADGVRLTIPGLDLRNLVVVASEKGGQGVLVGQAVNETPDAVDVVFAVGDAQTTPTAVPALSGSSLGGNGSAVGVGAVPVAPGEMVELSVTTREAGRNVVRVPVLTPSRYYSEVTIPSASAGPSS</sequence>
<accession>A0A2N3YIG5</accession>
<name>A0A2N3YIG5_9MICO</name>
<evidence type="ECO:0000313" key="1">
    <source>
        <dbReference type="EMBL" id="PKW26635.1"/>
    </source>
</evidence>
<keyword evidence="2" id="KW-1185">Reference proteome</keyword>
<proteinExistence type="predicted"/>
<dbReference type="Proteomes" id="UP000233781">
    <property type="component" value="Unassembled WGS sequence"/>
</dbReference>
<reference evidence="1 2" key="1">
    <citation type="submission" date="2017-12" db="EMBL/GenBank/DDBJ databases">
        <title>Sequencing the genomes of 1000 Actinobacteria strains.</title>
        <authorList>
            <person name="Klenk H.-P."/>
        </authorList>
    </citation>
    <scope>NUCLEOTIDE SEQUENCE [LARGE SCALE GENOMIC DNA]</scope>
    <source>
        <strain evidence="1 2">DSM 12806</strain>
    </source>
</reference>
<gene>
    <name evidence="1" type="ORF">ATL31_1451</name>
</gene>
<dbReference type="AlphaFoldDB" id="A0A2N3YIG5"/>
<protein>
    <recommendedName>
        <fullName evidence="3">Lipoprotein</fullName>
    </recommendedName>
</protein>
<dbReference type="EMBL" id="PJNE01000001">
    <property type="protein sequence ID" value="PKW26635.1"/>
    <property type="molecule type" value="Genomic_DNA"/>
</dbReference>
<comment type="caution">
    <text evidence="1">The sequence shown here is derived from an EMBL/GenBank/DDBJ whole genome shotgun (WGS) entry which is preliminary data.</text>
</comment>
<dbReference type="OrthoDB" id="4843495at2"/>
<evidence type="ECO:0000313" key="2">
    <source>
        <dbReference type="Proteomes" id="UP000233781"/>
    </source>
</evidence>